<dbReference type="PATRIC" id="fig|291169.3.peg.2487"/>
<dbReference type="GO" id="GO:0005507">
    <property type="term" value="F:copper ion binding"/>
    <property type="evidence" value="ECO:0007669"/>
    <property type="project" value="InterPro"/>
</dbReference>
<evidence type="ECO:0000256" key="1">
    <source>
        <dbReference type="ARBA" id="ARBA00022723"/>
    </source>
</evidence>
<keyword evidence="2" id="KW-0560">Oxidoreductase</keyword>
<dbReference type="Gene3D" id="2.60.40.420">
    <property type="entry name" value="Cupredoxins - blue copper proteins"/>
    <property type="match status" value="3"/>
</dbReference>
<dbReference type="InterPro" id="IPR033138">
    <property type="entry name" value="Cu_oxidase_CS"/>
</dbReference>
<feature type="domain" description="Plastocyanin-like" evidence="6">
    <location>
        <begin position="223"/>
        <end position="313"/>
    </location>
</feature>
<dbReference type="CDD" id="cd13896">
    <property type="entry name" value="CuRO_3_CopA"/>
    <property type="match status" value="1"/>
</dbReference>
<feature type="region of interest" description="Disordered" evidence="4">
    <location>
        <begin position="356"/>
        <end position="401"/>
    </location>
</feature>
<sequence>MKQFSRWLIAISAALLHYPVMASVTEYTLVIDREPVNITGKTVERITINGGIPGPIMEFTEGDEAIIHVVNKLDEPTSVHWHGLLLPPAMDGVPGLGGFKAIEAGTTFTYRFTLRQNGTYWYHAHSGSQEQDGHYGALVIYPKDEPVVQADRDYVVLLSDFSNETGQQILANIKKSPHYYNYAQRTVGDFFGEVREKGFKSAWGNARDWGQMRMSPTDLADVSYDAFLVNGQTNQQNWTGIFKPGERVRLRFINASAMSMYDVRIPGLQMTVIQADGQYIEPVTVDEFRFAVAETYDVIVTPQADQAYTIAAESIDRTGFALGTLAPREGMKGLVPAHRPRSLLTMADMGHDMDHGDHQMNQSTDSMDHSGHDMHGHDHHAMQHDEPAEMQSGWADASTPEGHKALQYSDLRALGTQTDLRPAEREIVVTLGGTMERFIWTLNGHKFGDPGFEPIKLNYGERVRLIFKNETMMAHPMHLHGMFVQLENGQPGEKLPNKHTVNVAPGTEYSVLLTADEPGEWAFHCHLLYHMSAGMMSTVVVAEFDEDDLPASQPAHHDMGGHHDHH</sequence>
<feature type="domain" description="Plastocyanin-like" evidence="8">
    <location>
        <begin position="33"/>
        <end position="144"/>
    </location>
</feature>
<dbReference type="CDD" id="cd13874">
    <property type="entry name" value="CuRO_2_CopA"/>
    <property type="match status" value="1"/>
</dbReference>
<dbReference type="NCBIfam" id="TIGR01480">
    <property type="entry name" value="copper_res_A"/>
    <property type="match status" value="1"/>
</dbReference>
<dbReference type="RefSeq" id="WP_069296848.1">
    <property type="nucleotide sequence ID" value="NZ_MCRI01000040.1"/>
</dbReference>
<accession>A0A1E3GP25</accession>
<dbReference type="InterPro" id="IPR034282">
    <property type="entry name" value="CuRO_2_CopA"/>
</dbReference>
<dbReference type="GO" id="GO:0042597">
    <property type="term" value="C:periplasmic space"/>
    <property type="evidence" value="ECO:0007669"/>
    <property type="project" value="InterPro"/>
</dbReference>
<dbReference type="InterPro" id="IPR002355">
    <property type="entry name" value="Cu_oxidase_Cu_BS"/>
</dbReference>
<dbReference type="PROSITE" id="PS00080">
    <property type="entry name" value="MULTICOPPER_OXIDASE2"/>
    <property type="match status" value="1"/>
</dbReference>
<feature type="compositionally biased region" description="Basic and acidic residues" evidence="4">
    <location>
        <begin position="366"/>
        <end position="387"/>
    </location>
</feature>
<proteinExistence type="predicted"/>
<dbReference type="InterPro" id="IPR045087">
    <property type="entry name" value="Cu-oxidase_fam"/>
</dbReference>
<keyword evidence="1" id="KW-0479">Metal-binding</keyword>
<feature type="chain" id="PRO_5009128539" evidence="5">
    <location>
        <begin position="23"/>
        <end position="566"/>
    </location>
</feature>
<keyword evidence="3" id="KW-0186">Copper</keyword>
<reference evidence="9 10" key="1">
    <citation type="submission" date="2016-07" db="EMBL/GenBank/DDBJ databases">
        <title>Draft Genome Sequence of Methylophaga muralis Bur 1.</title>
        <authorList>
            <person name="Vasilenko O.V."/>
            <person name="Doronina N.V."/>
            <person name="Shmareva M.N."/>
            <person name="Tarlachkov S.V."/>
            <person name="Mustakhimov I."/>
            <person name="Trotsenko Y.A."/>
        </authorList>
    </citation>
    <scope>NUCLEOTIDE SEQUENCE [LARGE SCALE GENOMIC DNA]</scope>
    <source>
        <strain evidence="9 10">Bur 1</strain>
    </source>
</reference>
<keyword evidence="5" id="KW-0732">Signal</keyword>
<dbReference type="STRING" id="291169.A9E74_02467"/>
<evidence type="ECO:0000259" key="6">
    <source>
        <dbReference type="Pfam" id="PF00394"/>
    </source>
</evidence>
<dbReference type="Pfam" id="PF07731">
    <property type="entry name" value="Cu-oxidase_2"/>
    <property type="match status" value="1"/>
</dbReference>
<evidence type="ECO:0000256" key="5">
    <source>
        <dbReference type="SAM" id="SignalP"/>
    </source>
</evidence>
<dbReference type="InterPro" id="IPR011706">
    <property type="entry name" value="Cu-oxidase_C"/>
</dbReference>
<dbReference type="InterPro" id="IPR001117">
    <property type="entry name" value="Cu-oxidase_2nd"/>
</dbReference>
<dbReference type="Proteomes" id="UP000094379">
    <property type="component" value="Unassembled WGS sequence"/>
</dbReference>
<dbReference type="EMBL" id="MCRI01000040">
    <property type="protein sequence ID" value="ODN65780.1"/>
    <property type="molecule type" value="Genomic_DNA"/>
</dbReference>
<dbReference type="InterPro" id="IPR034279">
    <property type="entry name" value="CuRO_3_CopA"/>
</dbReference>
<dbReference type="InterPro" id="IPR006376">
    <property type="entry name" value="Cu-R_CopA"/>
</dbReference>
<feature type="domain" description="Plastocyanin-like" evidence="7">
    <location>
        <begin position="422"/>
        <end position="543"/>
    </location>
</feature>
<dbReference type="SUPFAM" id="SSF49503">
    <property type="entry name" value="Cupredoxins"/>
    <property type="match status" value="3"/>
</dbReference>
<dbReference type="Pfam" id="PF00394">
    <property type="entry name" value="Cu-oxidase"/>
    <property type="match status" value="1"/>
</dbReference>
<feature type="signal peptide" evidence="5">
    <location>
        <begin position="1"/>
        <end position="22"/>
    </location>
</feature>
<dbReference type="PANTHER" id="PTHR11709">
    <property type="entry name" value="MULTI-COPPER OXIDASE"/>
    <property type="match status" value="1"/>
</dbReference>
<evidence type="ECO:0000256" key="3">
    <source>
        <dbReference type="ARBA" id="ARBA00023008"/>
    </source>
</evidence>
<evidence type="ECO:0000313" key="9">
    <source>
        <dbReference type="EMBL" id="ODN65780.1"/>
    </source>
</evidence>
<dbReference type="Pfam" id="PF07732">
    <property type="entry name" value="Cu-oxidase_3"/>
    <property type="match status" value="1"/>
</dbReference>
<dbReference type="PROSITE" id="PS00079">
    <property type="entry name" value="MULTICOPPER_OXIDASE1"/>
    <property type="match status" value="1"/>
</dbReference>
<gene>
    <name evidence="9" type="primary">copA_5</name>
    <name evidence="9" type="ORF">A9E74_02467</name>
</gene>
<dbReference type="PANTHER" id="PTHR11709:SF394">
    <property type="entry name" value="FI03373P-RELATED"/>
    <property type="match status" value="1"/>
</dbReference>
<name>A0A1E3GP25_9GAMM</name>
<evidence type="ECO:0000259" key="7">
    <source>
        <dbReference type="Pfam" id="PF07731"/>
    </source>
</evidence>
<evidence type="ECO:0000256" key="2">
    <source>
        <dbReference type="ARBA" id="ARBA00023002"/>
    </source>
</evidence>
<organism evidence="9 10">
    <name type="scientific">Methylophaga muralis</name>
    <dbReference type="NCBI Taxonomy" id="291169"/>
    <lineage>
        <taxon>Bacteria</taxon>
        <taxon>Pseudomonadati</taxon>
        <taxon>Pseudomonadota</taxon>
        <taxon>Gammaproteobacteria</taxon>
        <taxon>Thiotrichales</taxon>
        <taxon>Piscirickettsiaceae</taxon>
        <taxon>Methylophaga</taxon>
    </lineage>
</organism>
<evidence type="ECO:0000259" key="8">
    <source>
        <dbReference type="Pfam" id="PF07732"/>
    </source>
</evidence>
<protein>
    <submittedName>
        <fullName evidence="9">Copper resistance protein A</fullName>
    </submittedName>
</protein>
<dbReference type="InterPro" id="IPR008972">
    <property type="entry name" value="Cupredoxin"/>
</dbReference>
<dbReference type="InterPro" id="IPR011707">
    <property type="entry name" value="Cu-oxidase-like_N"/>
</dbReference>
<keyword evidence="10" id="KW-1185">Reference proteome</keyword>
<comment type="caution">
    <text evidence="9">The sequence shown here is derived from an EMBL/GenBank/DDBJ whole genome shotgun (WGS) entry which is preliminary data.</text>
</comment>
<evidence type="ECO:0000313" key="10">
    <source>
        <dbReference type="Proteomes" id="UP000094379"/>
    </source>
</evidence>
<evidence type="ECO:0000256" key="4">
    <source>
        <dbReference type="SAM" id="MobiDB-lite"/>
    </source>
</evidence>
<dbReference type="AlphaFoldDB" id="A0A1E3GP25"/>
<dbReference type="GO" id="GO:0016491">
    <property type="term" value="F:oxidoreductase activity"/>
    <property type="evidence" value="ECO:0007669"/>
    <property type="project" value="UniProtKB-KW"/>
</dbReference>